<organism evidence="8 9">
    <name type="scientific">Symbiobacterium terraclitae</name>
    <dbReference type="NCBI Taxonomy" id="557451"/>
    <lineage>
        <taxon>Bacteria</taxon>
        <taxon>Bacillati</taxon>
        <taxon>Bacillota</taxon>
        <taxon>Clostridia</taxon>
        <taxon>Eubacteriales</taxon>
        <taxon>Symbiobacteriaceae</taxon>
        <taxon>Symbiobacterium</taxon>
    </lineage>
</organism>
<gene>
    <name evidence="8" type="ORF">J2Z79_003398</name>
</gene>
<feature type="transmembrane region" description="Helical" evidence="7">
    <location>
        <begin position="373"/>
        <end position="399"/>
    </location>
</feature>
<dbReference type="Proteomes" id="UP001519289">
    <property type="component" value="Unassembled WGS sequence"/>
</dbReference>
<keyword evidence="4 7" id="KW-0812">Transmembrane</keyword>
<evidence type="ECO:0000256" key="1">
    <source>
        <dbReference type="ARBA" id="ARBA00004141"/>
    </source>
</evidence>
<evidence type="ECO:0000256" key="2">
    <source>
        <dbReference type="ARBA" id="ARBA00005697"/>
    </source>
</evidence>
<dbReference type="RefSeq" id="WP_209468054.1">
    <property type="nucleotide sequence ID" value="NZ_JAGGLG010000040.1"/>
</dbReference>
<feature type="transmembrane region" description="Helical" evidence="7">
    <location>
        <begin position="53"/>
        <end position="75"/>
    </location>
</feature>
<reference evidence="8 9" key="1">
    <citation type="submission" date="2021-03" db="EMBL/GenBank/DDBJ databases">
        <title>Genomic Encyclopedia of Type Strains, Phase IV (KMG-IV): sequencing the most valuable type-strain genomes for metagenomic binning, comparative biology and taxonomic classification.</title>
        <authorList>
            <person name="Goeker M."/>
        </authorList>
    </citation>
    <scope>NUCLEOTIDE SEQUENCE [LARGE SCALE GENOMIC DNA]</scope>
    <source>
        <strain evidence="8 9">DSM 27138</strain>
    </source>
</reference>
<proteinExistence type="inferred from homology"/>
<evidence type="ECO:0000256" key="7">
    <source>
        <dbReference type="SAM" id="Phobius"/>
    </source>
</evidence>
<keyword evidence="5 7" id="KW-1133">Transmembrane helix</keyword>
<feature type="transmembrane region" description="Helical" evidence="7">
    <location>
        <begin position="25"/>
        <end position="47"/>
    </location>
</feature>
<dbReference type="Pfam" id="PF00860">
    <property type="entry name" value="Xan_ur_permease"/>
    <property type="match status" value="1"/>
</dbReference>
<feature type="transmembrane region" description="Helical" evidence="7">
    <location>
        <begin position="314"/>
        <end position="335"/>
    </location>
</feature>
<feature type="transmembrane region" description="Helical" evidence="7">
    <location>
        <begin position="177"/>
        <end position="193"/>
    </location>
</feature>
<keyword evidence="6 7" id="KW-0472">Membrane</keyword>
<dbReference type="EMBL" id="JAGGLG010000040">
    <property type="protein sequence ID" value="MBP2019951.1"/>
    <property type="molecule type" value="Genomic_DNA"/>
</dbReference>
<name>A0ABS4JYL8_9FIRM</name>
<keyword evidence="3" id="KW-0813">Transport</keyword>
<accession>A0ABS4JYL8</accession>
<sequence length="429" mass="43313">MGSVKRTLERQFDLKAHGTTVRREVMAGLVSFVTGVHIVVVNARLMAEAGIPLAAASVATALAAGAGSLAMGLWANAPLMTVTGLGDAAIFAFTLVQGMGLRWQDALGVVAAAGLLCAALAFSPAVHGLLRGIPASLKAATSAGIGLFLAFIGLRQGGVIVSGGANLVALAKLGEPAVVLTLVTLAVAVVLYVRRVPGAFLISIAAGTLLAWVSGHAGGAGIEPPSLAAYAEVAGALSLRRIATLPFWAATFSLALVVLFENLGLMYGLLPQKEKFPRALQATSLAVVTASLLGGTPTVAAGESAAGIAAGGRTGLTAVTAGVLFLAVLAALPLVGLIPSSAVAPVLVLVGALMCEPLRSIPFDDLTEAIPAFLVILLIPLTFSVADGIAFGLVAYPLVKAAAGRWREVSPAMYAVAGLFLLYFVTRAI</sequence>
<feature type="transmembrane region" description="Helical" evidence="7">
    <location>
        <begin position="82"/>
        <end position="100"/>
    </location>
</feature>
<comment type="subcellular location">
    <subcellularLocation>
        <location evidence="1">Membrane</location>
        <topology evidence="1">Multi-pass membrane protein</topology>
    </subcellularLocation>
</comment>
<feature type="transmembrane region" description="Helical" evidence="7">
    <location>
        <begin position="247"/>
        <end position="270"/>
    </location>
</feature>
<evidence type="ECO:0000256" key="4">
    <source>
        <dbReference type="ARBA" id="ARBA00022692"/>
    </source>
</evidence>
<dbReference type="PANTHER" id="PTHR43337">
    <property type="entry name" value="XANTHINE/URACIL PERMEASE C887.17-RELATED"/>
    <property type="match status" value="1"/>
</dbReference>
<protein>
    <submittedName>
        <fullName evidence="8">AGZA family xanthine/uracil permease-like MFS transporter</fullName>
    </submittedName>
</protein>
<dbReference type="InterPro" id="IPR006043">
    <property type="entry name" value="NCS2"/>
</dbReference>
<feature type="transmembrane region" description="Helical" evidence="7">
    <location>
        <begin position="411"/>
        <end position="428"/>
    </location>
</feature>
<evidence type="ECO:0000256" key="6">
    <source>
        <dbReference type="ARBA" id="ARBA00023136"/>
    </source>
</evidence>
<comment type="similarity">
    <text evidence="2">Belongs to the nucleobase:cation symporter-2 (NCS2) (TC 2.A.40) family. Azg-like subfamily.</text>
</comment>
<feature type="transmembrane region" description="Helical" evidence="7">
    <location>
        <begin position="142"/>
        <end position="165"/>
    </location>
</feature>
<evidence type="ECO:0000256" key="5">
    <source>
        <dbReference type="ARBA" id="ARBA00022989"/>
    </source>
</evidence>
<evidence type="ECO:0000256" key="3">
    <source>
        <dbReference type="ARBA" id="ARBA00022448"/>
    </source>
</evidence>
<evidence type="ECO:0000313" key="8">
    <source>
        <dbReference type="EMBL" id="MBP2019951.1"/>
    </source>
</evidence>
<evidence type="ECO:0000313" key="9">
    <source>
        <dbReference type="Proteomes" id="UP001519289"/>
    </source>
</evidence>
<feature type="transmembrane region" description="Helical" evidence="7">
    <location>
        <begin position="106"/>
        <end position="130"/>
    </location>
</feature>
<dbReference type="PANTHER" id="PTHR43337:SF2">
    <property type="entry name" value="XANTHINE_URACIL PERMEASE"/>
    <property type="match status" value="1"/>
</dbReference>
<feature type="transmembrane region" description="Helical" evidence="7">
    <location>
        <begin position="200"/>
        <end position="222"/>
    </location>
</feature>
<keyword evidence="9" id="KW-1185">Reference proteome</keyword>
<feature type="transmembrane region" description="Helical" evidence="7">
    <location>
        <begin position="282"/>
        <end position="302"/>
    </location>
</feature>
<comment type="caution">
    <text evidence="8">The sequence shown here is derived from an EMBL/GenBank/DDBJ whole genome shotgun (WGS) entry which is preliminary data.</text>
</comment>
<dbReference type="InterPro" id="IPR045018">
    <property type="entry name" value="Azg-like"/>
</dbReference>